<keyword evidence="2" id="KW-0963">Cytoplasm</keyword>
<dbReference type="InterPro" id="IPR000835">
    <property type="entry name" value="HTH_MarR-typ"/>
</dbReference>
<dbReference type="GO" id="GO:0003677">
    <property type="term" value="F:DNA binding"/>
    <property type="evidence" value="ECO:0007669"/>
    <property type="project" value="UniProtKB-KW"/>
</dbReference>
<dbReference type="InterPro" id="IPR036388">
    <property type="entry name" value="WH-like_DNA-bd_sf"/>
</dbReference>
<dbReference type="PANTHER" id="PTHR33164:SF5">
    <property type="entry name" value="ORGANIC HYDROPEROXIDE RESISTANCE TRANSCRIPTIONAL REGULATOR"/>
    <property type="match status" value="1"/>
</dbReference>
<dbReference type="KEGG" id="meti:DK427_04420"/>
<evidence type="ECO:0000313" key="7">
    <source>
        <dbReference type="EMBL" id="AWN35080.1"/>
    </source>
</evidence>
<dbReference type="PROSITE" id="PS50995">
    <property type="entry name" value="HTH_MARR_2"/>
    <property type="match status" value="1"/>
</dbReference>
<dbReference type="PRINTS" id="PR00598">
    <property type="entry name" value="HTHMARR"/>
</dbReference>
<proteinExistence type="predicted"/>
<dbReference type="GO" id="GO:0005737">
    <property type="term" value="C:cytoplasm"/>
    <property type="evidence" value="ECO:0007669"/>
    <property type="project" value="UniProtKB-SubCell"/>
</dbReference>
<dbReference type="Gene3D" id="1.10.10.10">
    <property type="entry name" value="Winged helix-like DNA-binding domain superfamily/Winged helix DNA-binding domain"/>
    <property type="match status" value="1"/>
</dbReference>
<dbReference type="PANTHER" id="PTHR33164">
    <property type="entry name" value="TRANSCRIPTIONAL REGULATOR, MARR FAMILY"/>
    <property type="match status" value="1"/>
</dbReference>
<comment type="subcellular location">
    <subcellularLocation>
        <location evidence="1">Cytoplasm</location>
    </subcellularLocation>
</comment>
<dbReference type="InterPro" id="IPR055166">
    <property type="entry name" value="Transc_reg_Sar_Rot_HTH"/>
</dbReference>
<dbReference type="InterPro" id="IPR036390">
    <property type="entry name" value="WH_DNA-bd_sf"/>
</dbReference>
<dbReference type="InterPro" id="IPR039422">
    <property type="entry name" value="MarR/SlyA-like"/>
</dbReference>
<feature type="domain" description="HTH marR-type" evidence="6">
    <location>
        <begin position="11"/>
        <end position="145"/>
    </location>
</feature>
<dbReference type="OrthoDB" id="9806864at2"/>
<evidence type="ECO:0000259" key="6">
    <source>
        <dbReference type="PROSITE" id="PS50995"/>
    </source>
</evidence>
<protein>
    <submittedName>
        <fullName evidence="7">MarR family transcriptional regulator</fullName>
    </submittedName>
</protein>
<keyword evidence="8" id="KW-1185">Reference proteome</keyword>
<sequence length="152" mass="16968">MDEGADFAHLDKQLCFAIYAASHAFNAAYRPLLEPHGLTYPQFIILLVLWEKGRLSLKALGDALQLDSGTLTPLTKRMEAAGLLRRVRSKVDERSVHIELTEDGDKLRPLAGQIRKAMICSLGGKVEPVLELRSRIMQITEQLRTAPHPRNG</sequence>
<dbReference type="Pfam" id="PF22381">
    <property type="entry name" value="Staph_reg_Sar_Rot"/>
    <property type="match status" value="1"/>
</dbReference>
<organism evidence="7 8">
    <name type="scientific">Methylobacterium radiodurans</name>
    <dbReference type="NCBI Taxonomy" id="2202828"/>
    <lineage>
        <taxon>Bacteria</taxon>
        <taxon>Pseudomonadati</taxon>
        <taxon>Pseudomonadota</taxon>
        <taxon>Alphaproteobacteria</taxon>
        <taxon>Hyphomicrobiales</taxon>
        <taxon>Methylobacteriaceae</taxon>
        <taxon>Methylobacterium</taxon>
    </lineage>
</organism>
<dbReference type="EMBL" id="CP029551">
    <property type="protein sequence ID" value="AWN35080.1"/>
    <property type="molecule type" value="Genomic_DNA"/>
</dbReference>
<gene>
    <name evidence="7" type="ORF">DK427_04420</name>
</gene>
<dbReference type="GO" id="GO:0006950">
    <property type="term" value="P:response to stress"/>
    <property type="evidence" value="ECO:0007669"/>
    <property type="project" value="TreeGrafter"/>
</dbReference>
<dbReference type="SUPFAM" id="SSF46785">
    <property type="entry name" value="Winged helix' DNA-binding domain"/>
    <property type="match status" value="1"/>
</dbReference>
<evidence type="ECO:0000256" key="1">
    <source>
        <dbReference type="ARBA" id="ARBA00004496"/>
    </source>
</evidence>
<dbReference type="GO" id="GO:0003700">
    <property type="term" value="F:DNA-binding transcription factor activity"/>
    <property type="evidence" value="ECO:0007669"/>
    <property type="project" value="InterPro"/>
</dbReference>
<dbReference type="Proteomes" id="UP000246058">
    <property type="component" value="Chromosome"/>
</dbReference>
<reference evidence="7 8" key="1">
    <citation type="submission" date="2018-05" db="EMBL/GenBank/DDBJ databases">
        <title>Complete Genome Sequence of Methylobacterium sp. 17Sr1-43.</title>
        <authorList>
            <person name="Srinivasan S."/>
        </authorList>
    </citation>
    <scope>NUCLEOTIDE SEQUENCE [LARGE SCALE GENOMIC DNA]</scope>
    <source>
        <strain evidence="7 8">17Sr1-43</strain>
    </source>
</reference>
<keyword evidence="5" id="KW-0804">Transcription</keyword>
<keyword evidence="3" id="KW-0805">Transcription regulation</keyword>
<name>A0A2U8VNF2_9HYPH</name>
<evidence type="ECO:0000256" key="4">
    <source>
        <dbReference type="ARBA" id="ARBA00023125"/>
    </source>
</evidence>
<evidence type="ECO:0000256" key="2">
    <source>
        <dbReference type="ARBA" id="ARBA00022490"/>
    </source>
</evidence>
<dbReference type="RefSeq" id="WP_109950211.1">
    <property type="nucleotide sequence ID" value="NZ_CP029551.1"/>
</dbReference>
<evidence type="ECO:0000256" key="3">
    <source>
        <dbReference type="ARBA" id="ARBA00023015"/>
    </source>
</evidence>
<accession>A0A2U8VNF2</accession>
<dbReference type="AlphaFoldDB" id="A0A2U8VNF2"/>
<keyword evidence="4" id="KW-0238">DNA-binding</keyword>
<dbReference type="SMART" id="SM00347">
    <property type="entry name" value="HTH_MARR"/>
    <property type="match status" value="1"/>
</dbReference>
<evidence type="ECO:0000313" key="8">
    <source>
        <dbReference type="Proteomes" id="UP000246058"/>
    </source>
</evidence>
<dbReference type="FunFam" id="1.10.10.10:FF:000163">
    <property type="entry name" value="MarR family transcriptional regulator"/>
    <property type="match status" value="1"/>
</dbReference>
<evidence type="ECO:0000256" key="5">
    <source>
        <dbReference type="ARBA" id="ARBA00023163"/>
    </source>
</evidence>